<sequence length="110" mass="12215">MLASSASRLLFWSVASVNFIDCSLLSRANVFSSVPWPCNCTRHSGVYCSSCTISPGTDRICTRNWLRRFSLKFADTRGRSASVTSAVREMGFRLTTGRQVPLTSTLRSVR</sequence>
<evidence type="ECO:0000256" key="1">
    <source>
        <dbReference type="SAM" id="SignalP"/>
    </source>
</evidence>
<proteinExistence type="predicted"/>
<feature type="chain" id="PRO_5014746860" evidence="1">
    <location>
        <begin position="17"/>
        <end position="110"/>
    </location>
</feature>
<accession>A0A2M4C7V7</accession>
<feature type="signal peptide" evidence="1">
    <location>
        <begin position="1"/>
        <end position="16"/>
    </location>
</feature>
<reference evidence="2" key="1">
    <citation type="submission" date="2018-01" db="EMBL/GenBank/DDBJ databases">
        <title>An insight into the sialome of Amazonian anophelines.</title>
        <authorList>
            <person name="Ribeiro J.M."/>
            <person name="Scarpassa V."/>
            <person name="Calvo E."/>
        </authorList>
    </citation>
    <scope>NUCLEOTIDE SEQUENCE</scope>
    <source>
        <tissue evidence="2">Salivary glands</tissue>
    </source>
</reference>
<evidence type="ECO:0000313" key="2">
    <source>
        <dbReference type="EMBL" id="MBW61422.1"/>
    </source>
</evidence>
<keyword evidence="1" id="KW-0732">Signal</keyword>
<dbReference type="EMBL" id="GGFJ01012281">
    <property type="protein sequence ID" value="MBW61422.1"/>
    <property type="molecule type" value="Transcribed_RNA"/>
</dbReference>
<organism evidence="2">
    <name type="scientific">Anopheles marajoara</name>
    <dbReference type="NCBI Taxonomy" id="58244"/>
    <lineage>
        <taxon>Eukaryota</taxon>
        <taxon>Metazoa</taxon>
        <taxon>Ecdysozoa</taxon>
        <taxon>Arthropoda</taxon>
        <taxon>Hexapoda</taxon>
        <taxon>Insecta</taxon>
        <taxon>Pterygota</taxon>
        <taxon>Neoptera</taxon>
        <taxon>Endopterygota</taxon>
        <taxon>Diptera</taxon>
        <taxon>Nematocera</taxon>
        <taxon>Culicoidea</taxon>
        <taxon>Culicidae</taxon>
        <taxon>Anophelinae</taxon>
        <taxon>Anopheles</taxon>
    </lineage>
</organism>
<protein>
    <submittedName>
        <fullName evidence="2">Putative secreted protein</fullName>
    </submittedName>
</protein>
<name>A0A2M4C7V7_9DIPT</name>
<dbReference type="AlphaFoldDB" id="A0A2M4C7V7"/>